<dbReference type="SUPFAM" id="SSF48239">
    <property type="entry name" value="Terpenoid cyclases/Protein prenyltransferases"/>
    <property type="match status" value="1"/>
</dbReference>
<proteinExistence type="predicted"/>
<sequence length="314" mass="34888">MSHRRDVLDWLLGGDVAVAHQTTRDLLHDEDPALRARIATEGAGAVMLAARRGDGHWGRGFYQPKWTSTHYTLLELRNLGLPRDHPAAVESVQLVLAHERGLDRGLSANHRVRHSDTCVTGMGLNYASWFSAPEADLTELVDVLLAGRVDDGGFNCEHRVPEHPVAHSSLDTTVSVIEGFTSYLAAGHRHRRDDVRRAVGTAAEFVLRHELFRSERTGEVVRAHYLVPHHPPRWHFDVLRGLDCLAAAGVAPDPRMGAALETLLDRRRPDGRWTARRWPGETHHPPAAGRSPSPWATLAALRVLEHYPVGRPTV</sequence>
<evidence type="ECO:0000313" key="2">
    <source>
        <dbReference type="EMBL" id="CUR57503.1"/>
    </source>
</evidence>
<dbReference type="AlphaFoldDB" id="A0A2P2C677"/>
<reference evidence="2" key="1">
    <citation type="submission" date="2015-08" db="EMBL/GenBank/DDBJ databases">
        <authorList>
            <person name="Babu N.S."/>
            <person name="Beckwith C.J."/>
            <person name="Beseler K.G."/>
            <person name="Brison A."/>
            <person name="Carone J.V."/>
            <person name="Caskin T.P."/>
            <person name="Diamond M."/>
            <person name="Durham M.E."/>
            <person name="Foxe J.M."/>
            <person name="Go M."/>
            <person name="Henderson B.A."/>
            <person name="Jones I.B."/>
            <person name="McGettigan J.A."/>
            <person name="Micheletti S.J."/>
            <person name="Nasrallah M.E."/>
            <person name="Ortiz D."/>
            <person name="Piller C.R."/>
            <person name="Privatt S.R."/>
            <person name="Schneider S.L."/>
            <person name="Sharp S."/>
            <person name="Smith T.C."/>
            <person name="Stanton J.D."/>
            <person name="Ullery H.E."/>
            <person name="Wilson R.J."/>
            <person name="Serrano M.G."/>
            <person name="Buck G."/>
            <person name="Lee V."/>
            <person name="Wang Y."/>
            <person name="Carvalho R."/>
            <person name="Voegtly L."/>
            <person name="Shi R."/>
            <person name="Duckworth R."/>
            <person name="Johnson A."/>
            <person name="Loviza R."/>
            <person name="Walstead R."/>
            <person name="Shah Z."/>
            <person name="Kiflezghi M."/>
            <person name="Wade K."/>
            <person name="Ball S.L."/>
            <person name="Bradley K.W."/>
            <person name="Asai D.J."/>
            <person name="Bowman C.A."/>
            <person name="Russell D.A."/>
            <person name="Pope W.H."/>
            <person name="Jacobs-Sera D."/>
            <person name="Hendrix R.W."/>
            <person name="Hatfull G.F."/>
        </authorList>
    </citation>
    <scope>NUCLEOTIDE SEQUENCE</scope>
</reference>
<gene>
    <name evidence="2" type="ORF">NOCA1130062</name>
</gene>
<evidence type="ECO:0000256" key="1">
    <source>
        <dbReference type="SAM" id="MobiDB-lite"/>
    </source>
</evidence>
<evidence type="ECO:0008006" key="3">
    <source>
        <dbReference type="Google" id="ProtNLM"/>
    </source>
</evidence>
<dbReference type="EMBL" id="CZKB01000005">
    <property type="protein sequence ID" value="CUR57503.1"/>
    <property type="molecule type" value="Genomic_DNA"/>
</dbReference>
<dbReference type="Gene3D" id="1.50.10.20">
    <property type="match status" value="1"/>
</dbReference>
<feature type="compositionally biased region" description="Basic and acidic residues" evidence="1">
    <location>
        <begin position="271"/>
        <end position="284"/>
    </location>
</feature>
<protein>
    <recommendedName>
        <fullName evidence="3">Prenyltransferase</fullName>
    </recommendedName>
</protein>
<organism evidence="2">
    <name type="scientific">metagenome</name>
    <dbReference type="NCBI Taxonomy" id="256318"/>
    <lineage>
        <taxon>unclassified sequences</taxon>
        <taxon>metagenomes</taxon>
    </lineage>
</organism>
<name>A0A2P2C677_9ZZZZ</name>
<accession>A0A2P2C677</accession>
<dbReference type="InterPro" id="IPR008930">
    <property type="entry name" value="Terpenoid_cyclase/PrenylTrfase"/>
</dbReference>
<feature type="region of interest" description="Disordered" evidence="1">
    <location>
        <begin position="271"/>
        <end position="293"/>
    </location>
</feature>